<feature type="transmembrane region" description="Helical" evidence="1">
    <location>
        <begin position="37"/>
        <end position="59"/>
    </location>
</feature>
<feature type="transmembrane region" description="Helical" evidence="1">
    <location>
        <begin position="159"/>
        <end position="183"/>
    </location>
</feature>
<evidence type="ECO:0000313" key="3">
    <source>
        <dbReference type="Proteomes" id="UP000238338"/>
    </source>
</evidence>
<keyword evidence="1" id="KW-0472">Membrane</keyword>
<reference evidence="2 3" key="1">
    <citation type="submission" date="2018-02" db="EMBL/GenBank/DDBJ databases">
        <title>Genomic Encyclopedia of Archaeal and Bacterial Type Strains, Phase II (KMG-II): from individual species to whole genera.</title>
        <authorList>
            <person name="Goeker M."/>
        </authorList>
    </citation>
    <scope>NUCLEOTIDE SEQUENCE [LARGE SCALE GENOMIC DNA]</scope>
    <source>
        <strain evidence="2 3">DSM 18921</strain>
    </source>
</reference>
<feature type="transmembrane region" description="Helical" evidence="1">
    <location>
        <begin position="94"/>
        <end position="115"/>
    </location>
</feature>
<dbReference type="InterPro" id="IPR001096">
    <property type="entry name" value="Peptidase_C13"/>
</dbReference>
<feature type="transmembrane region" description="Helical" evidence="1">
    <location>
        <begin position="127"/>
        <end position="147"/>
    </location>
</feature>
<dbReference type="Proteomes" id="UP000238338">
    <property type="component" value="Unassembled WGS sequence"/>
</dbReference>
<comment type="caution">
    <text evidence="2">The sequence shown here is derived from an EMBL/GenBank/DDBJ whole genome shotgun (WGS) entry which is preliminary data.</text>
</comment>
<keyword evidence="1" id="KW-0812">Transmembrane</keyword>
<sequence length="449" mass="48075">MTTGLFQGFARNAAGAARAFLPLRFDAAALEVTGAQLALCFAVNLLATLLWGLVVVWPVGSFEPWGVTSVLAGQAVLFLALVLAVWIMGRGERFWPALFATLVGNTLFLIVTGALMRMTGLGIEDGIATVFSWALYVIVFIGLFRVLKGPGLRGGVRAGLAVGGYGIVSVLAALFMPRAVLFYPQMPESTEAAYTRVDVERLYYAQPGLMAGAVRALDANDPDRADLYAILGAGTSYQGVFLREATQIRDILKPMQGGAEGRTLILANSDAQPFENPMLGRRNLQEALNAVAGLADPDRDATLLYLTSHGGPESFSLGFYDAGLNNLASEELSAMIDESGLTNLIIVVQACYSGSFVDNLAAPDRMVITAAAADRTSFGCASENLWTEFGRAYFDKALRDTGDFRLAFDRASEAIERREKDEGLPPSNPQIAIGTKMGAFLDGFHPDQS</sequence>
<dbReference type="EMBL" id="PVEP01000011">
    <property type="protein sequence ID" value="PQV55114.1"/>
    <property type="molecule type" value="Genomic_DNA"/>
</dbReference>
<protein>
    <submittedName>
        <fullName evidence="2">Peptidase C13-like protein</fullName>
    </submittedName>
</protein>
<gene>
    <name evidence="2" type="ORF">LX70_03632</name>
</gene>
<feature type="transmembrane region" description="Helical" evidence="1">
    <location>
        <begin position="65"/>
        <end position="87"/>
    </location>
</feature>
<dbReference type="GO" id="GO:0006508">
    <property type="term" value="P:proteolysis"/>
    <property type="evidence" value="ECO:0007669"/>
    <property type="project" value="InterPro"/>
</dbReference>
<keyword evidence="1" id="KW-1133">Transmembrane helix</keyword>
<dbReference type="Pfam" id="PF01650">
    <property type="entry name" value="Peptidase_C13"/>
    <property type="match status" value="1"/>
</dbReference>
<proteinExistence type="predicted"/>
<organism evidence="2 3">
    <name type="scientific">Albidovulum denitrificans</name>
    <dbReference type="NCBI Taxonomy" id="404881"/>
    <lineage>
        <taxon>Bacteria</taxon>
        <taxon>Pseudomonadati</taxon>
        <taxon>Pseudomonadota</taxon>
        <taxon>Alphaproteobacteria</taxon>
        <taxon>Rhodobacterales</taxon>
        <taxon>Paracoccaceae</taxon>
        <taxon>Albidovulum</taxon>
    </lineage>
</organism>
<dbReference type="AlphaFoldDB" id="A0A2S8S2W7"/>
<dbReference type="Gene3D" id="3.40.50.1460">
    <property type="match status" value="1"/>
</dbReference>
<dbReference type="GO" id="GO:0008233">
    <property type="term" value="F:peptidase activity"/>
    <property type="evidence" value="ECO:0007669"/>
    <property type="project" value="InterPro"/>
</dbReference>
<dbReference type="RefSeq" id="WP_146111650.1">
    <property type="nucleotide sequence ID" value="NZ_PVEP01000011.1"/>
</dbReference>
<evidence type="ECO:0000256" key="1">
    <source>
        <dbReference type="SAM" id="Phobius"/>
    </source>
</evidence>
<keyword evidence="3" id="KW-1185">Reference proteome</keyword>
<dbReference type="OrthoDB" id="345222at2"/>
<name>A0A2S8S2W7_9RHOB</name>
<accession>A0A2S8S2W7</accession>
<evidence type="ECO:0000313" key="2">
    <source>
        <dbReference type="EMBL" id="PQV55114.1"/>
    </source>
</evidence>